<dbReference type="HAMAP" id="MF_00238">
    <property type="entry name" value="Cytidyl_kinase_type1"/>
    <property type="match status" value="1"/>
</dbReference>
<keyword evidence="5 8" id="KW-0067">ATP-binding</keyword>
<keyword evidence="8" id="KW-0963">Cytoplasm</keyword>
<dbReference type="RefSeq" id="WP_102266704.1">
    <property type="nucleotide sequence ID" value="NZ_CALVCM010000029.1"/>
</dbReference>
<dbReference type="InterPro" id="IPR003136">
    <property type="entry name" value="Cytidylate_kin"/>
</dbReference>
<dbReference type="CDD" id="cd02020">
    <property type="entry name" value="CMPK"/>
    <property type="match status" value="1"/>
</dbReference>
<sequence>MRFNIAIDGPSAAGKSTIAKILAKTLGFAHLDTGAMYRCCALAAQRCKIDLEDGDAVAKVLGHTKIDFDASGNVLLNGEDVSMAIRSNEISMLASKVSAYPQVRRNLVALQQKIAAGQGYILDGRDIGTVVLPDAAVKIFMVASVKARADRRYKEYVEKGISMSYKDVYDDIEKRDYQDSHRSASPLKKADDAIELDTSALNIEEVVAAIMQILKEKGLWN</sequence>
<keyword evidence="11" id="KW-1185">Reference proteome</keyword>
<dbReference type="PANTHER" id="PTHR21299">
    <property type="entry name" value="CYTIDYLATE KINASE/PANTOATE-BETA-ALANINE LIGASE"/>
    <property type="match status" value="1"/>
</dbReference>
<feature type="binding site" evidence="8">
    <location>
        <begin position="9"/>
        <end position="17"/>
    </location>
    <ligand>
        <name>ATP</name>
        <dbReference type="ChEBI" id="CHEBI:30616"/>
    </ligand>
</feature>
<dbReference type="SUPFAM" id="SSF52540">
    <property type="entry name" value="P-loop containing nucleoside triphosphate hydrolases"/>
    <property type="match status" value="1"/>
</dbReference>
<keyword evidence="4 8" id="KW-0418">Kinase</keyword>
<evidence type="ECO:0000259" key="9">
    <source>
        <dbReference type="Pfam" id="PF02224"/>
    </source>
</evidence>
<evidence type="ECO:0000256" key="4">
    <source>
        <dbReference type="ARBA" id="ARBA00022777"/>
    </source>
</evidence>
<organism evidence="10 11">
    <name type="scientific">Massilicoli timonensis</name>
    <dbReference type="NCBI Taxonomy" id="2015901"/>
    <lineage>
        <taxon>Bacteria</taxon>
        <taxon>Bacillati</taxon>
        <taxon>Bacillota</taxon>
        <taxon>Erysipelotrichia</taxon>
        <taxon>Erysipelotrichales</taxon>
        <taxon>Erysipelotrichaceae</taxon>
        <taxon>Massilicoli</taxon>
    </lineage>
</organism>
<proteinExistence type="inferred from homology"/>
<feature type="domain" description="Cytidylate kinase" evidence="9">
    <location>
        <begin position="5"/>
        <end position="215"/>
    </location>
</feature>
<evidence type="ECO:0000256" key="2">
    <source>
        <dbReference type="ARBA" id="ARBA00022679"/>
    </source>
</evidence>
<evidence type="ECO:0000256" key="5">
    <source>
        <dbReference type="ARBA" id="ARBA00022840"/>
    </source>
</evidence>
<comment type="caution">
    <text evidence="10">The sequence shown here is derived from an EMBL/GenBank/DDBJ whole genome shotgun (WGS) entry which is preliminary data.</text>
</comment>
<evidence type="ECO:0000256" key="3">
    <source>
        <dbReference type="ARBA" id="ARBA00022741"/>
    </source>
</evidence>
<comment type="catalytic activity">
    <reaction evidence="7 8">
        <text>CMP + ATP = CDP + ADP</text>
        <dbReference type="Rhea" id="RHEA:11600"/>
        <dbReference type="ChEBI" id="CHEBI:30616"/>
        <dbReference type="ChEBI" id="CHEBI:58069"/>
        <dbReference type="ChEBI" id="CHEBI:60377"/>
        <dbReference type="ChEBI" id="CHEBI:456216"/>
        <dbReference type="EC" id="2.7.4.25"/>
    </reaction>
</comment>
<name>A0ABT1SIP7_9FIRM</name>
<evidence type="ECO:0000256" key="8">
    <source>
        <dbReference type="HAMAP-Rule" id="MF_00238"/>
    </source>
</evidence>
<evidence type="ECO:0000313" key="11">
    <source>
        <dbReference type="Proteomes" id="UP001524435"/>
    </source>
</evidence>
<comment type="similarity">
    <text evidence="1 8">Belongs to the cytidylate kinase family. Type 1 subfamily.</text>
</comment>
<evidence type="ECO:0000256" key="7">
    <source>
        <dbReference type="ARBA" id="ARBA00048478"/>
    </source>
</evidence>
<dbReference type="Proteomes" id="UP001524435">
    <property type="component" value="Unassembled WGS sequence"/>
</dbReference>
<accession>A0ABT1SIP7</accession>
<dbReference type="Gene3D" id="3.40.50.300">
    <property type="entry name" value="P-loop containing nucleotide triphosphate hydrolases"/>
    <property type="match status" value="1"/>
</dbReference>
<dbReference type="InterPro" id="IPR011994">
    <property type="entry name" value="Cytidylate_kinase_dom"/>
</dbReference>
<dbReference type="InterPro" id="IPR027417">
    <property type="entry name" value="P-loop_NTPase"/>
</dbReference>
<dbReference type="Pfam" id="PF02224">
    <property type="entry name" value="Cytidylate_kin"/>
    <property type="match status" value="1"/>
</dbReference>
<dbReference type="GO" id="GO:0016301">
    <property type="term" value="F:kinase activity"/>
    <property type="evidence" value="ECO:0007669"/>
    <property type="project" value="UniProtKB-KW"/>
</dbReference>
<reference evidence="10 11" key="1">
    <citation type="submission" date="2022-06" db="EMBL/GenBank/DDBJ databases">
        <title>Isolation of gut microbiota from human fecal samples.</title>
        <authorList>
            <person name="Pamer E.G."/>
            <person name="Barat B."/>
            <person name="Waligurski E."/>
            <person name="Medina S."/>
            <person name="Paddock L."/>
            <person name="Mostad J."/>
        </authorList>
    </citation>
    <scope>NUCLEOTIDE SEQUENCE [LARGE SCALE GENOMIC DNA]</scope>
    <source>
        <strain evidence="10 11">DFI.6.1</strain>
    </source>
</reference>
<dbReference type="EMBL" id="JANGCH010000002">
    <property type="protein sequence ID" value="MCQ5120908.1"/>
    <property type="molecule type" value="Genomic_DNA"/>
</dbReference>
<keyword evidence="2 8" id="KW-0808">Transferase</keyword>
<comment type="catalytic activity">
    <reaction evidence="6 8">
        <text>dCMP + ATP = dCDP + ADP</text>
        <dbReference type="Rhea" id="RHEA:25094"/>
        <dbReference type="ChEBI" id="CHEBI:30616"/>
        <dbReference type="ChEBI" id="CHEBI:57566"/>
        <dbReference type="ChEBI" id="CHEBI:58593"/>
        <dbReference type="ChEBI" id="CHEBI:456216"/>
        <dbReference type="EC" id="2.7.4.25"/>
    </reaction>
</comment>
<dbReference type="EC" id="2.7.4.25" evidence="8"/>
<gene>
    <name evidence="8 10" type="primary">cmk</name>
    <name evidence="10" type="ORF">NE663_01375</name>
</gene>
<evidence type="ECO:0000256" key="1">
    <source>
        <dbReference type="ARBA" id="ARBA00009427"/>
    </source>
</evidence>
<dbReference type="NCBIfam" id="TIGR00017">
    <property type="entry name" value="cmk"/>
    <property type="match status" value="1"/>
</dbReference>
<protein>
    <recommendedName>
        <fullName evidence="8">Cytidylate kinase</fullName>
        <shortName evidence="8">CK</shortName>
        <ecNumber evidence="8">2.7.4.25</ecNumber>
    </recommendedName>
    <alternativeName>
        <fullName evidence="8">Cytidine monophosphate kinase</fullName>
        <shortName evidence="8">CMP kinase</shortName>
    </alternativeName>
</protein>
<evidence type="ECO:0000313" key="10">
    <source>
        <dbReference type="EMBL" id="MCQ5120908.1"/>
    </source>
</evidence>
<comment type="subcellular location">
    <subcellularLocation>
        <location evidence="8">Cytoplasm</location>
    </subcellularLocation>
</comment>
<dbReference type="PANTHER" id="PTHR21299:SF2">
    <property type="entry name" value="CYTIDYLATE KINASE"/>
    <property type="match status" value="1"/>
</dbReference>
<keyword evidence="3 8" id="KW-0547">Nucleotide-binding</keyword>
<evidence type="ECO:0000256" key="6">
    <source>
        <dbReference type="ARBA" id="ARBA00047615"/>
    </source>
</evidence>